<reference evidence="1" key="1">
    <citation type="submission" date="2021-02" db="EMBL/GenBank/DDBJ databases">
        <authorList>
            <person name="Dougan E. K."/>
            <person name="Rhodes N."/>
            <person name="Thang M."/>
            <person name="Chan C."/>
        </authorList>
    </citation>
    <scope>NUCLEOTIDE SEQUENCE</scope>
</reference>
<dbReference type="AlphaFoldDB" id="A0A813GRS8"/>
<sequence length="502" mass="53938">MAVAPCVLSQPLLAQSLLQPACCQARATAALGDTSDDKHCLPSTKCGVMFSFVVSGLPHLMSSPRKAGTCHTPAWFHFDFSRSVFSSASRKDCRCIRAPSCQAQAALPVQQLDAVSGCLPISWVDACEHDVAPLGSSLGCCPLQRHGRLASGGVHLFGTVLFCMPAHVCVPRSCRLRVQCQWLAEPVELAGCRAVSPTTSQPLPVFLVQSNTAEASFYQRQPSSVKLVKSQQHVVSAVLNFGCQPDERSLMSLSLTSVLNTWSAGIAHLRVKRGAQSVSRADGRHRFLCHADASFSPLHGLCCSGTAVQAGISSMPSLKPTRAPACKLRFRFCDVASPGYFPLRLAGPVSADVNIVAAAIQRPASHGRCWTSRRVAKSVAMRTLLPPGQILRHSNCSELLQMSEASFDGPLLAMPTISLLGHTCVRRIEFASLMPTDLVQSAGNVFISEFAACTQLPGTTLGQLNRSLMSDGCNLRLRTLERRDHTIYQRLASLLCITSSPC</sequence>
<gene>
    <name evidence="1" type="ORF">PGLA1383_LOCUS44714</name>
</gene>
<keyword evidence="2" id="KW-1185">Reference proteome</keyword>
<comment type="caution">
    <text evidence="1">The sequence shown here is derived from an EMBL/GenBank/DDBJ whole genome shotgun (WGS) entry which is preliminary data.</text>
</comment>
<dbReference type="Proteomes" id="UP000654075">
    <property type="component" value="Unassembled WGS sequence"/>
</dbReference>
<protein>
    <submittedName>
        <fullName evidence="1">Uncharacterized protein</fullName>
    </submittedName>
</protein>
<name>A0A813GRS8_POLGL</name>
<dbReference type="EMBL" id="CAJNNV010029322">
    <property type="protein sequence ID" value="CAE8628018.1"/>
    <property type="molecule type" value="Genomic_DNA"/>
</dbReference>
<organism evidence="1 2">
    <name type="scientific">Polarella glacialis</name>
    <name type="common">Dinoflagellate</name>
    <dbReference type="NCBI Taxonomy" id="89957"/>
    <lineage>
        <taxon>Eukaryota</taxon>
        <taxon>Sar</taxon>
        <taxon>Alveolata</taxon>
        <taxon>Dinophyceae</taxon>
        <taxon>Suessiales</taxon>
        <taxon>Suessiaceae</taxon>
        <taxon>Polarella</taxon>
    </lineage>
</organism>
<evidence type="ECO:0000313" key="1">
    <source>
        <dbReference type="EMBL" id="CAE8628018.1"/>
    </source>
</evidence>
<proteinExistence type="predicted"/>
<accession>A0A813GRS8</accession>
<evidence type="ECO:0000313" key="2">
    <source>
        <dbReference type="Proteomes" id="UP000654075"/>
    </source>
</evidence>